<feature type="compositionally biased region" description="Basic and acidic residues" evidence="6">
    <location>
        <begin position="265"/>
        <end position="284"/>
    </location>
</feature>
<dbReference type="Pfam" id="PF12791">
    <property type="entry name" value="RsgI_N"/>
    <property type="match status" value="1"/>
</dbReference>
<sequence>MQKVVYRGCVIKIEDDFVVVLTDKTQYIKVKKKDGLDVGKRIIFVKEDIYKEKKVTYKSFGMIAAIFMAMIFSVTLIGNLNISYGAAAVVSVDINPSIELEINKRNEVIKVTPLNEDGKELICEELKGKLIEEAIFVIITNAKQKNFITKEKNSILISTTVIKDDLKEKTKALENAIEEKIKQEKKLDGINIIYVEGNKKDLKEAKKQQISIGKYEVYKQSKEKNPKITLQQIKDMKVQEIAEKRIGKLKVKEVKIHKDKKDKKLDEKIENHKNDMKEIKEEKRLKLKKKKDSKKDKAVKEKKKNSSKDGRKKKEELSKKKKNKEKYTKSNEYHKNN</sequence>
<keyword evidence="4 7" id="KW-1133">Transmembrane helix</keyword>
<dbReference type="GO" id="GO:0005886">
    <property type="term" value="C:plasma membrane"/>
    <property type="evidence" value="ECO:0007669"/>
    <property type="project" value="UniProtKB-SubCell"/>
</dbReference>
<evidence type="ECO:0000256" key="7">
    <source>
        <dbReference type="SAM" id="Phobius"/>
    </source>
</evidence>
<evidence type="ECO:0000256" key="1">
    <source>
        <dbReference type="ARBA" id="ARBA00004162"/>
    </source>
</evidence>
<evidence type="ECO:0000256" key="5">
    <source>
        <dbReference type="ARBA" id="ARBA00023136"/>
    </source>
</evidence>
<feature type="compositionally biased region" description="Basic and acidic residues" evidence="6">
    <location>
        <begin position="325"/>
        <end position="337"/>
    </location>
</feature>
<evidence type="ECO:0000256" key="6">
    <source>
        <dbReference type="SAM" id="MobiDB-lite"/>
    </source>
</evidence>
<feature type="transmembrane region" description="Helical" evidence="7">
    <location>
        <begin position="60"/>
        <end position="80"/>
    </location>
</feature>
<protein>
    <submittedName>
        <fullName evidence="9">Anti-sigma factor domain-containing protein</fullName>
    </submittedName>
</protein>
<dbReference type="InterPro" id="IPR055431">
    <property type="entry name" value="RsgI_M"/>
</dbReference>
<evidence type="ECO:0000313" key="9">
    <source>
        <dbReference type="EMBL" id="QEK13094.1"/>
    </source>
</evidence>
<gene>
    <name evidence="9" type="ORF">FQB35_12620</name>
</gene>
<dbReference type="Pfam" id="PF23750">
    <property type="entry name" value="RsgI_M"/>
    <property type="match status" value="1"/>
</dbReference>
<dbReference type="AlphaFoldDB" id="A0A5C0SI45"/>
<evidence type="ECO:0000256" key="2">
    <source>
        <dbReference type="ARBA" id="ARBA00022475"/>
    </source>
</evidence>
<evidence type="ECO:0000259" key="8">
    <source>
        <dbReference type="PROSITE" id="PS51849"/>
    </source>
</evidence>
<dbReference type="PROSITE" id="PS51849">
    <property type="entry name" value="RSGI_N"/>
    <property type="match status" value="1"/>
</dbReference>
<dbReference type="InterPro" id="IPR024449">
    <property type="entry name" value="Anti-sigma_RsgI_N"/>
</dbReference>
<evidence type="ECO:0000256" key="4">
    <source>
        <dbReference type="ARBA" id="ARBA00022989"/>
    </source>
</evidence>
<keyword evidence="2" id="KW-1003">Cell membrane</keyword>
<keyword evidence="5 7" id="KW-0472">Membrane</keyword>
<keyword evidence="3 7" id="KW-0812">Transmembrane</keyword>
<dbReference type="EMBL" id="CP042243">
    <property type="protein sequence ID" value="QEK13094.1"/>
    <property type="molecule type" value="Genomic_DNA"/>
</dbReference>
<organism evidence="9 10">
    <name type="scientific">Crassaminicella thermophila</name>
    <dbReference type="NCBI Taxonomy" id="2599308"/>
    <lineage>
        <taxon>Bacteria</taxon>
        <taxon>Bacillati</taxon>
        <taxon>Bacillota</taxon>
        <taxon>Clostridia</taxon>
        <taxon>Eubacteriales</taxon>
        <taxon>Clostridiaceae</taxon>
        <taxon>Crassaminicella</taxon>
    </lineage>
</organism>
<dbReference type="OrthoDB" id="9800626at2"/>
<accession>A0A5C0SI45</accession>
<feature type="domain" description="RsgI N-terminal anti-sigma" evidence="8">
    <location>
        <begin position="6"/>
        <end position="53"/>
    </location>
</feature>
<proteinExistence type="predicted"/>
<name>A0A5C0SI45_CRATE</name>
<comment type="subcellular location">
    <subcellularLocation>
        <location evidence="1">Cell membrane</location>
        <topology evidence="1">Single-pass membrane protein</topology>
    </subcellularLocation>
</comment>
<feature type="compositionally biased region" description="Basic and acidic residues" evidence="6">
    <location>
        <begin position="293"/>
        <end position="318"/>
    </location>
</feature>
<feature type="region of interest" description="Disordered" evidence="6">
    <location>
        <begin position="265"/>
        <end position="337"/>
    </location>
</feature>
<evidence type="ECO:0000256" key="3">
    <source>
        <dbReference type="ARBA" id="ARBA00022692"/>
    </source>
</evidence>
<keyword evidence="10" id="KW-1185">Reference proteome</keyword>
<dbReference type="KEGG" id="crs:FQB35_12620"/>
<reference evidence="9 10" key="1">
    <citation type="submission" date="2019-07" db="EMBL/GenBank/DDBJ databases">
        <title>Complete genome of Crassaminicella thermophila SY095.</title>
        <authorList>
            <person name="Li X."/>
        </authorList>
    </citation>
    <scope>NUCLEOTIDE SEQUENCE [LARGE SCALE GENOMIC DNA]</scope>
    <source>
        <strain evidence="9 10">SY095</strain>
    </source>
</reference>
<dbReference type="Proteomes" id="UP000324646">
    <property type="component" value="Chromosome"/>
</dbReference>
<evidence type="ECO:0000313" key="10">
    <source>
        <dbReference type="Proteomes" id="UP000324646"/>
    </source>
</evidence>